<dbReference type="AlphaFoldDB" id="A0A7C2PHZ1"/>
<evidence type="ECO:0000259" key="3">
    <source>
        <dbReference type="Pfam" id="PF02894"/>
    </source>
</evidence>
<dbReference type="InterPro" id="IPR036291">
    <property type="entry name" value="NAD(P)-bd_dom_sf"/>
</dbReference>
<dbReference type="InterPro" id="IPR004104">
    <property type="entry name" value="Gfo/Idh/MocA-like_OxRdtase_C"/>
</dbReference>
<dbReference type="SUPFAM" id="SSF55347">
    <property type="entry name" value="Glyceraldehyde-3-phosphate dehydrogenase-like, C-terminal domain"/>
    <property type="match status" value="1"/>
</dbReference>
<feature type="domain" description="Gfo/Idh/MocA-like oxidoreductase C-terminal" evidence="3">
    <location>
        <begin position="161"/>
        <end position="355"/>
    </location>
</feature>
<comment type="caution">
    <text evidence="4">The sequence shown here is derived from an EMBL/GenBank/DDBJ whole genome shotgun (WGS) entry which is preliminary data.</text>
</comment>
<evidence type="ECO:0000259" key="2">
    <source>
        <dbReference type="Pfam" id="PF01408"/>
    </source>
</evidence>
<sequence length="368" mass="40253">MAKSYRVAVIGRTGKGNYGHGIDTVWSALPNVEVVAVADEHEVGRRTALQRTKAKTAYADFREMLETERPEIVAIGPRWIDQHRDMMLAAAEYGGHVYSEKPFVPTLVQADEVVRTFEMKHLKLALAHQTRQCPVVHLVRRLLAGGEIGQLLEMRGRGKEDHRGGGEDLWVLGSHILDLMRFFAGDPTDCHAVVAQAGHPVTRADVVMGNEGLGPLAGDTITARYSFPNGVVGYFSSFRKQGGSPSRFGLQLLGSKGIIEVFTGYLEPAWILRDSSWSPGRSGAKWLPISSNGVDQPETLPDRGLHGGNVAAVKNLMAAIEQDRQPLCSMYDGRASVEMIAAVYESHRLGRTVPLPLATRENPLTLLS</sequence>
<dbReference type="InterPro" id="IPR000683">
    <property type="entry name" value="Gfo/Idh/MocA-like_OxRdtase_N"/>
</dbReference>
<name>A0A7C2PHZ1_9PLAN</name>
<evidence type="ECO:0000313" key="4">
    <source>
        <dbReference type="EMBL" id="HEN16117.1"/>
    </source>
</evidence>
<accession>A0A7C2PHZ1</accession>
<dbReference type="PANTHER" id="PTHR43818:SF11">
    <property type="entry name" value="BCDNA.GH03377"/>
    <property type="match status" value="1"/>
</dbReference>
<proteinExistence type="predicted"/>
<protein>
    <submittedName>
        <fullName evidence="4">Gfo/Idh/MocA family oxidoreductase</fullName>
    </submittedName>
</protein>
<dbReference type="Gene3D" id="3.30.360.10">
    <property type="entry name" value="Dihydrodipicolinate Reductase, domain 2"/>
    <property type="match status" value="1"/>
</dbReference>
<evidence type="ECO:0000256" key="1">
    <source>
        <dbReference type="ARBA" id="ARBA00023002"/>
    </source>
</evidence>
<feature type="domain" description="Gfo/Idh/MocA-like oxidoreductase N-terminal" evidence="2">
    <location>
        <begin position="6"/>
        <end position="127"/>
    </location>
</feature>
<dbReference type="EMBL" id="DSOK01000326">
    <property type="protein sequence ID" value="HEN16117.1"/>
    <property type="molecule type" value="Genomic_DNA"/>
</dbReference>
<dbReference type="GO" id="GO:0000166">
    <property type="term" value="F:nucleotide binding"/>
    <property type="evidence" value="ECO:0007669"/>
    <property type="project" value="InterPro"/>
</dbReference>
<gene>
    <name evidence="4" type="ORF">ENQ76_11700</name>
</gene>
<dbReference type="Pfam" id="PF02894">
    <property type="entry name" value="GFO_IDH_MocA_C"/>
    <property type="match status" value="1"/>
</dbReference>
<dbReference type="InterPro" id="IPR050463">
    <property type="entry name" value="Gfo/Idh/MocA_oxidrdct_glycsds"/>
</dbReference>
<organism evidence="4">
    <name type="scientific">Schlesneria paludicola</name>
    <dbReference type="NCBI Taxonomy" id="360056"/>
    <lineage>
        <taxon>Bacteria</taxon>
        <taxon>Pseudomonadati</taxon>
        <taxon>Planctomycetota</taxon>
        <taxon>Planctomycetia</taxon>
        <taxon>Planctomycetales</taxon>
        <taxon>Planctomycetaceae</taxon>
        <taxon>Schlesneria</taxon>
    </lineage>
</organism>
<dbReference type="GO" id="GO:0016491">
    <property type="term" value="F:oxidoreductase activity"/>
    <property type="evidence" value="ECO:0007669"/>
    <property type="project" value="UniProtKB-KW"/>
</dbReference>
<dbReference type="Gene3D" id="3.40.50.720">
    <property type="entry name" value="NAD(P)-binding Rossmann-like Domain"/>
    <property type="match status" value="1"/>
</dbReference>
<keyword evidence="1" id="KW-0560">Oxidoreductase</keyword>
<dbReference type="PANTHER" id="PTHR43818">
    <property type="entry name" value="BCDNA.GH03377"/>
    <property type="match status" value="1"/>
</dbReference>
<dbReference type="SUPFAM" id="SSF51735">
    <property type="entry name" value="NAD(P)-binding Rossmann-fold domains"/>
    <property type="match status" value="1"/>
</dbReference>
<dbReference type="Pfam" id="PF01408">
    <property type="entry name" value="GFO_IDH_MocA"/>
    <property type="match status" value="1"/>
</dbReference>
<reference evidence="4" key="1">
    <citation type="journal article" date="2020" name="mSystems">
        <title>Genome- and Community-Level Interaction Insights into Carbon Utilization and Element Cycling Functions of Hydrothermarchaeota in Hydrothermal Sediment.</title>
        <authorList>
            <person name="Zhou Z."/>
            <person name="Liu Y."/>
            <person name="Xu W."/>
            <person name="Pan J."/>
            <person name="Luo Z.H."/>
            <person name="Li M."/>
        </authorList>
    </citation>
    <scope>NUCLEOTIDE SEQUENCE [LARGE SCALE GENOMIC DNA]</scope>
    <source>
        <strain evidence="4">SpSt-339</strain>
    </source>
</reference>